<organism evidence="2">
    <name type="scientific">Siphoviridae sp. ct4fm14</name>
    <dbReference type="NCBI Taxonomy" id="2825331"/>
    <lineage>
        <taxon>Viruses</taxon>
        <taxon>Duplodnaviria</taxon>
        <taxon>Heunggongvirae</taxon>
        <taxon>Uroviricota</taxon>
        <taxon>Caudoviricetes</taxon>
    </lineage>
</organism>
<dbReference type="Pfam" id="PF25223">
    <property type="entry name" value="DUF7841"/>
    <property type="match status" value="1"/>
</dbReference>
<name>A0A8S5UT16_9CAUD</name>
<dbReference type="InterPro" id="IPR057163">
    <property type="entry name" value="DUF7841"/>
</dbReference>
<proteinExistence type="predicted"/>
<dbReference type="EMBL" id="BK016135">
    <property type="protein sequence ID" value="DAF97631.1"/>
    <property type="molecule type" value="Genomic_DNA"/>
</dbReference>
<protein>
    <recommendedName>
        <fullName evidence="1">DUF7841 domain-containing protein</fullName>
    </recommendedName>
</protein>
<reference evidence="2" key="1">
    <citation type="journal article" date="2021" name="Proc. Natl. Acad. Sci. U.S.A.">
        <title>A Catalog of Tens of Thousands of Viruses from Human Metagenomes Reveals Hidden Associations with Chronic Diseases.</title>
        <authorList>
            <person name="Tisza M.J."/>
            <person name="Buck C.B."/>
        </authorList>
    </citation>
    <scope>NUCLEOTIDE SEQUENCE</scope>
    <source>
        <strain evidence="2">Ct4fm14</strain>
    </source>
</reference>
<accession>A0A8S5UT16</accession>
<feature type="domain" description="DUF7841" evidence="1">
    <location>
        <begin position="57"/>
        <end position="157"/>
    </location>
</feature>
<evidence type="ECO:0000313" key="2">
    <source>
        <dbReference type="EMBL" id="DAF97631.1"/>
    </source>
</evidence>
<evidence type="ECO:0000259" key="1">
    <source>
        <dbReference type="Pfam" id="PF25223"/>
    </source>
</evidence>
<sequence length="165" mass="17987">MGYLTKEIIAAYKDKLERGIAEYMGMPAGERSANGVRGMLECWSVVDAAEQSLCGGGADFTQADAEAWCSKMVNEDGTVGPHWTVDQTTAVAESVGVIFDQLSPWCWWAAMCMMYSDYCGVANRYGVGTAEFYADMAKAFLFDRDAGGPRVKMAAYYHGIAEHGK</sequence>